<feature type="compositionally biased region" description="Basic and acidic residues" evidence="1">
    <location>
        <begin position="1188"/>
        <end position="1214"/>
    </location>
</feature>
<feature type="compositionally biased region" description="Polar residues" evidence="1">
    <location>
        <begin position="527"/>
        <end position="538"/>
    </location>
</feature>
<feature type="compositionally biased region" description="Polar residues" evidence="1">
    <location>
        <begin position="972"/>
        <end position="993"/>
    </location>
</feature>
<evidence type="ECO:0000313" key="3">
    <source>
        <dbReference type="EMBL" id="GBE61949.1"/>
    </source>
</evidence>
<dbReference type="EMBL" id="BDSA01000003">
    <property type="protein sequence ID" value="GBE61949.1"/>
    <property type="molecule type" value="Genomic_DNA"/>
</dbReference>
<feature type="compositionally biased region" description="Gly residues" evidence="1">
    <location>
        <begin position="480"/>
        <end position="499"/>
    </location>
</feature>
<feature type="transmembrane region" description="Helical" evidence="2">
    <location>
        <begin position="2057"/>
        <end position="2078"/>
    </location>
</feature>
<feature type="compositionally biased region" description="Pro residues" evidence="1">
    <location>
        <begin position="1266"/>
        <end position="1281"/>
    </location>
</feature>
<name>A0A2H6KG61_9APIC</name>
<reference evidence="3 4" key="1">
    <citation type="journal article" date="2017" name="BMC Genomics">
        <title>Whole-genome assembly of Babesia ovata and comparative genomics between closely related pathogens.</title>
        <authorList>
            <person name="Yamagishi J."/>
            <person name="Asada M."/>
            <person name="Hakimi H."/>
            <person name="Tanaka T.Q."/>
            <person name="Sugimoto C."/>
            <person name="Kawazu S."/>
        </authorList>
    </citation>
    <scope>NUCLEOTIDE SEQUENCE [LARGE SCALE GENOMIC DNA]</scope>
    <source>
        <strain evidence="3 4">Miyake</strain>
    </source>
</reference>
<feature type="region of interest" description="Disordered" evidence="1">
    <location>
        <begin position="1408"/>
        <end position="1446"/>
    </location>
</feature>
<feature type="compositionally biased region" description="Polar residues" evidence="1">
    <location>
        <begin position="1139"/>
        <end position="1148"/>
    </location>
</feature>
<organism evidence="3 4">
    <name type="scientific">Babesia ovata</name>
    <dbReference type="NCBI Taxonomy" id="189622"/>
    <lineage>
        <taxon>Eukaryota</taxon>
        <taxon>Sar</taxon>
        <taxon>Alveolata</taxon>
        <taxon>Apicomplexa</taxon>
        <taxon>Aconoidasida</taxon>
        <taxon>Piroplasmida</taxon>
        <taxon>Babesiidae</taxon>
        <taxon>Babesia</taxon>
    </lineage>
</organism>
<feature type="compositionally biased region" description="Gly residues" evidence="1">
    <location>
        <begin position="461"/>
        <end position="471"/>
    </location>
</feature>
<dbReference type="GeneID" id="39875719"/>
<feature type="compositionally biased region" description="Low complexity" evidence="1">
    <location>
        <begin position="539"/>
        <end position="556"/>
    </location>
</feature>
<feature type="compositionally biased region" description="Gly residues" evidence="1">
    <location>
        <begin position="1116"/>
        <end position="1133"/>
    </location>
</feature>
<feature type="compositionally biased region" description="Pro residues" evidence="1">
    <location>
        <begin position="411"/>
        <end position="438"/>
    </location>
</feature>
<protein>
    <submittedName>
        <fullName evidence="3">Ribosome binding protein</fullName>
    </submittedName>
</protein>
<evidence type="ECO:0000256" key="1">
    <source>
        <dbReference type="SAM" id="MobiDB-lite"/>
    </source>
</evidence>
<feature type="compositionally biased region" description="Polar residues" evidence="1">
    <location>
        <begin position="1039"/>
        <end position="1049"/>
    </location>
</feature>
<evidence type="ECO:0000313" key="4">
    <source>
        <dbReference type="Proteomes" id="UP000236319"/>
    </source>
</evidence>
<keyword evidence="4" id="KW-1185">Reference proteome</keyword>
<evidence type="ECO:0000256" key="2">
    <source>
        <dbReference type="SAM" id="Phobius"/>
    </source>
</evidence>
<dbReference type="RefSeq" id="XP_028868192.1">
    <property type="nucleotide sequence ID" value="XM_029012359.1"/>
</dbReference>
<keyword evidence="2" id="KW-0812">Transmembrane</keyword>
<keyword evidence="2" id="KW-1133">Transmembrane helix</keyword>
<feature type="compositionally biased region" description="Low complexity" evidence="1">
    <location>
        <begin position="994"/>
        <end position="1010"/>
    </location>
</feature>
<feature type="compositionally biased region" description="Gly residues" evidence="1">
    <location>
        <begin position="1157"/>
        <end position="1179"/>
    </location>
</feature>
<feature type="region of interest" description="Disordered" evidence="1">
    <location>
        <begin position="1498"/>
        <end position="1521"/>
    </location>
</feature>
<dbReference type="Proteomes" id="UP000236319">
    <property type="component" value="Unassembled WGS sequence"/>
</dbReference>
<feature type="compositionally biased region" description="Low complexity" evidence="1">
    <location>
        <begin position="1106"/>
        <end position="1115"/>
    </location>
</feature>
<proteinExistence type="predicted"/>
<dbReference type="VEuPathDB" id="PiroplasmaDB:BOVATA_034420"/>
<accession>A0A2H6KG61</accession>
<feature type="region of interest" description="Disordered" evidence="1">
    <location>
        <begin position="405"/>
        <end position="556"/>
    </location>
</feature>
<feature type="compositionally biased region" description="Low complexity" evidence="1">
    <location>
        <begin position="1089"/>
        <end position="1098"/>
    </location>
</feature>
<keyword evidence="2" id="KW-0472">Membrane</keyword>
<gene>
    <name evidence="3" type="ORF">BOVATA_034420</name>
</gene>
<feature type="compositionally biased region" description="Pro residues" evidence="1">
    <location>
        <begin position="1058"/>
        <end position="1079"/>
    </location>
</feature>
<feature type="compositionally biased region" description="Low complexity" evidence="1">
    <location>
        <begin position="948"/>
        <end position="964"/>
    </location>
</feature>
<sequence length="2126" mass="233328">MAPHGVKLITLRDCFEFLHWLHKNSGVRDQVARELMTRYENSYNHISFTGQLPRAVSEFLEHVSKFYKKLVTTPIEKSYIDPKAKDVTEALLDCIPKFLAALYFLLYNVDRWFEAVGGAKWKYNYPGWETTWVRYVWHREYGGRLQNYLRASLSVKYGDLIAGGFGEGEVTYGYDYNSIYGYWYGESMVNDLKAILDKHNHKYNDFRDVFFTTVISKTGAGTHKVNTANVLALVKTFCEIVAAEAKRGTDGGKLIKALEREFKSSKKCINWNKLKSHCSRLNSELEKLFKIEGFSYTGQARSVNELNTDTFAGETAVWFRNNLHEVQHNVKQINKSFPVDDTLYLTALRPFATKNIFPYGFIFGKDRYGTMGDAWKKLSDHWPSVIDMLGSDGDGLDKLKTLLDGEECRTPAPPPKSRPRPAPAPRPPRPVRLPPPGIPRTSVVRTTGPRNVGGWSSVGSQGSGARGGNIGARGPNLRGGIKGRGAGSGAQKGRGGVPGARGRPGAKGTQRTRNTGHRAPTHPPPLQSQNDSQSHQQLSPAVSSAPGGPGPAGKVAAHGVKLDTLKDCLRFLGWLNSGQRMSVRDEISRQLFERYDKYYSFPQFRNELPDSLNGFLRNASSLYKQISKSPDLGYYEDRNANEIVKAFSDCLPKVHAAFSLLLFHVDYSYTHVGGGKWKDFETQGNVSLGNGLKMFFTGFNGVIDGGFSSDELQNVQGKTLAENLNNALKRTTITPDLFTSVLFDNLVKDDWHNLDAGNVLLLLWAFCDYVKTHEGGGDLKETLEAELRSRGMCFKWDDLVKHCRKLKTSLDELFGSDDSPGGFSTTGRAFDPTALKPEAFAGAFEKWFEKHWGDIGSALGTIQENVADLESDPTDFSPEIIYPYGIVLNQHKRNAWEQGLKILPSVLETLVGSRKGLKELKTILEGKGCPAEPPPVATKTEATKPVVTKAEAAKPTATKTEGTPNQGKKSEGAQNQGKTSHGTPNHNNGQSGDTSATSPVVKSVVSAPAPGGHGASGPPGPKGDKGNTGPQGPLAAVTPGSSSTAVRTDQQPVQPQQPLQPQPQQPPLPPPPPPLPGSPGKPGLGGPGSSSVVTSSQQPIPPPVTSPTQSPSVGGPDSGPAGGKGAGQDGGQDVGQPTGAGSDNTLSSGANTPGVPAPGGGGSAGGGGGSGIGHQGGTGVHATPQVTVKKDPPQHVLDNYRKQEEIKKKREKDLQNIMQNAEEEIWSAQKKSFAQDKKGLGQNPPKTPRNGKNLQAFNLSRDHPNHPPQPSHPPPGTPPHPTDGRRRLVKQYYELGEERTRQGATPITFADGKRKVDRMSLNKQTVDEWNWDAKNEERRLASEKLNAERKEMLAYAKNTADQLKLLDELQTKAVTYSPPQPNYSGVAIVQSRIDDEQRKTDMPLDGFVFEPPDPVLPKALPMTPGRKTQPTNGPIGGRIVSPREKPIPLNNFPYPSPFYWEPFQQMAPEENTYDSKGNLKRKSDSFGVMIEKPPRKLDLRTPKDLPIPTEALPPATPSHDDVFKGHLDDSKIFDRADSQSKIDSHFNKFVKSSEILSNSLGDHVTNKPFEPLDFSFSPYEGLAKKGFTPTCRNPWYVAPASSTTVTPPLSPLPDSDHLPPPNTVREMLHWLVGLNQYGYVAIIKKHVEGILKELNEDVSQSPDALEVTGLPSQLTAAHVSNTLTEACHYAANVLHRIKHKDISQATSIPDFSSEYSKLCYSIDPACLLCQLRDCVYACYHQLTFLKVQCNREQSHGGWKDCQYGNGANIPSPLQAFLTDAPDSKFETHPFDPRNICRKTRVNMGFKDEDLPASHETGKHISTILSPSCGGDDPLLTLSSYLNCLTRRTPRTTGELVSFFHNFGNSLYKPPSGLSKLGSALSSQHDHCPDWDCLEDADLQVIKYVRGSAPASSNSIHDKDHPNTLSSLLGCGIDNANCPQHMKPITHRAYALYSKAFTHHYLGWTAYLADRLWESLEKLHYDLEKLQCHDSMSKALHQCADALPLLYRHGITPPDGALQSSLTCAQVIAKLEAVVAGEPIASLMTAMDTFLYGIRAPFLYTITALWLIATLYILHSLLYRMDVLHIRSHLLTTRASHLIDVKALLAGSRRMLSLYKDVDYFDDDFHS</sequence>
<comment type="caution">
    <text evidence="3">The sequence shown here is derived from an EMBL/GenBank/DDBJ whole genome shotgun (WGS) entry which is preliminary data.</text>
</comment>
<feature type="region of interest" description="Disordered" evidence="1">
    <location>
        <begin position="926"/>
        <end position="1288"/>
    </location>
</feature>